<evidence type="ECO:0000256" key="8">
    <source>
        <dbReference type="ARBA" id="ARBA00023012"/>
    </source>
</evidence>
<gene>
    <name evidence="13" type="ORF">J4G33_09565</name>
</gene>
<feature type="transmembrane region" description="Helical" evidence="10">
    <location>
        <begin position="121"/>
        <end position="137"/>
    </location>
</feature>
<dbReference type="InterPro" id="IPR011712">
    <property type="entry name" value="Sig_transdc_His_kin_sub3_dim/P"/>
</dbReference>
<evidence type="ECO:0000256" key="9">
    <source>
        <dbReference type="SAM" id="MobiDB-lite"/>
    </source>
</evidence>
<keyword evidence="7" id="KW-0067">ATP-binding</keyword>
<dbReference type="Pfam" id="PF02518">
    <property type="entry name" value="HATPase_c"/>
    <property type="match status" value="1"/>
</dbReference>
<dbReference type="InterPro" id="IPR050482">
    <property type="entry name" value="Sensor_HK_TwoCompSys"/>
</dbReference>
<protein>
    <recommendedName>
        <fullName evidence="2">histidine kinase</fullName>
        <ecNumber evidence="2">2.7.13.3</ecNumber>
    </recommendedName>
</protein>
<dbReference type="EC" id="2.7.13.3" evidence="2"/>
<organism evidence="13 14">
    <name type="scientific">Actinotalea soli</name>
    <dbReference type="NCBI Taxonomy" id="2819234"/>
    <lineage>
        <taxon>Bacteria</taxon>
        <taxon>Bacillati</taxon>
        <taxon>Actinomycetota</taxon>
        <taxon>Actinomycetes</taxon>
        <taxon>Micrococcales</taxon>
        <taxon>Cellulomonadaceae</taxon>
        <taxon>Actinotalea</taxon>
    </lineage>
</organism>
<evidence type="ECO:0000256" key="3">
    <source>
        <dbReference type="ARBA" id="ARBA00022553"/>
    </source>
</evidence>
<evidence type="ECO:0000259" key="11">
    <source>
        <dbReference type="Pfam" id="PF02518"/>
    </source>
</evidence>
<feature type="domain" description="Histidine kinase/HSP90-like ATPase" evidence="11">
    <location>
        <begin position="323"/>
        <end position="432"/>
    </location>
</feature>
<keyword evidence="6" id="KW-0418">Kinase</keyword>
<dbReference type="Gene3D" id="1.20.5.1930">
    <property type="match status" value="1"/>
</dbReference>
<comment type="catalytic activity">
    <reaction evidence="1">
        <text>ATP + protein L-histidine = ADP + protein N-phospho-L-histidine.</text>
        <dbReference type="EC" id="2.7.13.3"/>
    </reaction>
</comment>
<accession>A0A939RU14</accession>
<dbReference type="CDD" id="cd16917">
    <property type="entry name" value="HATPase_UhpB-NarQ-NarX-like"/>
    <property type="match status" value="1"/>
</dbReference>
<evidence type="ECO:0000256" key="2">
    <source>
        <dbReference type="ARBA" id="ARBA00012438"/>
    </source>
</evidence>
<name>A0A939RU14_9CELL</name>
<feature type="transmembrane region" description="Helical" evidence="10">
    <location>
        <begin position="143"/>
        <end position="169"/>
    </location>
</feature>
<dbReference type="GO" id="GO:0005524">
    <property type="term" value="F:ATP binding"/>
    <property type="evidence" value="ECO:0007669"/>
    <property type="project" value="UniProtKB-KW"/>
</dbReference>
<evidence type="ECO:0000256" key="1">
    <source>
        <dbReference type="ARBA" id="ARBA00000085"/>
    </source>
</evidence>
<keyword evidence="3" id="KW-0597">Phosphoprotein</keyword>
<evidence type="ECO:0000256" key="5">
    <source>
        <dbReference type="ARBA" id="ARBA00022741"/>
    </source>
</evidence>
<evidence type="ECO:0000256" key="6">
    <source>
        <dbReference type="ARBA" id="ARBA00022777"/>
    </source>
</evidence>
<dbReference type="InterPro" id="IPR036890">
    <property type="entry name" value="HATPase_C_sf"/>
</dbReference>
<keyword evidence="10" id="KW-0812">Transmembrane</keyword>
<dbReference type="PANTHER" id="PTHR24421">
    <property type="entry name" value="NITRATE/NITRITE SENSOR PROTEIN NARX-RELATED"/>
    <property type="match status" value="1"/>
</dbReference>
<dbReference type="EMBL" id="JAGEMK010000004">
    <property type="protein sequence ID" value="MBO1752049.1"/>
    <property type="molecule type" value="Genomic_DNA"/>
</dbReference>
<dbReference type="GO" id="GO:0000155">
    <property type="term" value="F:phosphorelay sensor kinase activity"/>
    <property type="evidence" value="ECO:0007669"/>
    <property type="project" value="InterPro"/>
</dbReference>
<proteinExistence type="predicted"/>
<dbReference type="Pfam" id="PF07730">
    <property type="entry name" value="HisKA_3"/>
    <property type="match status" value="1"/>
</dbReference>
<feature type="domain" description="Signal transduction histidine kinase subgroup 3 dimerisation and phosphoacceptor" evidence="12">
    <location>
        <begin position="201"/>
        <end position="267"/>
    </location>
</feature>
<evidence type="ECO:0000313" key="13">
    <source>
        <dbReference type="EMBL" id="MBO1752049.1"/>
    </source>
</evidence>
<keyword evidence="10" id="KW-0472">Membrane</keyword>
<dbReference type="RefSeq" id="WP_208055736.1">
    <property type="nucleotide sequence ID" value="NZ_JAGEMK010000004.1"/>
</dbReference>
<evidence type="ECO:0000256" key="4">
    <source>
        <dbReference type="ARBA" id="ARBA00022679"/>
    </source>
</evidence>
<feature type="transmembrane region" description="Helical" evidence="10">
    <location>
        <begin position="97"/>
        <end position="114"/>
    </location>
</feature>
<keyword evidence="5" id="KW-0547">Nucleotide-binding</keyword>
<dbReference type="InterPro" id="IPR003594">
    <property type="entry name" value="HATPase_dom"/>
</dbReference>
<feature type="region of interest" description="Disordered" evidence="9">
    <location>
        <begin position="364"/>
        <end position="400"/>
    </location>
</feature>
<feature type="transmembrane region" description="Helical" evidence="10">
    <location>
        <begin position="74"/>
        <end position="91"/>
    </location>
</feature>
<feature type="transmembrane region" description="Helical" evidence="10">
    <location>
        <begin position="49"/>
        <end position="67"/>
    </location>
</feature>
<feature type="compositionally biased region" description="Basic and acidic residues" evidence="9">
    <location>
        <begin position="376"/>
        <end position="394"/>
    </location>
</feature>
<sequence>MTPPPRPRAADVVVAAGTWLVAGVLLLSMPAIAAMDPEVAMAAPTPGTLAWWLGLGIITVQAVALLWRRPHPRVVLVAVAGAVPVGGLVGLDDALGTTTVALLVAAYAATVWGPFRRTAPALAAAAGLMGLGTLLSLPEGGVLTLLTVGAALGQAVGTIGLAVLAGVVVRARRETSQARERQVQALRREHEARVETAVARERAAMARELHDVAAHHLSGIAVMTGAIGRQIDVDPEAAKAAVQRVRGETTAMLDELRSLVRLLRDPPAAGQGTEMEEARVETLATIPALVERVRASGVEVSLEVLGTADGLPPRDVVGPLAQLSVYRTVQECLANAARHAPGAACVVVLDARDPATLVVSVRNGPPTFTSAPPAHHGFEPGRGRGDQEPSDDRPGGGLGLIGMRERAELTDAHLTHGPQPDGGWLVTLTLPAHGTVGPPPASASTEGTPG</sequence>
<evidence type="ECO:0000256" key="7">
    <source>
        <dbReference type="ARBA" id="ARBA00022840"/>
    </source>
</evidence>
<dbReference type="SUPFAM" id="SSF55874">
    <property type="entry name" value="ATPase domain of HSP90 chaperone/DNA topoisomerase II/histidine kinase"/>
    <property type="match status" value="1"/>
</dbReference>
<keyword evidence="4" id="KW-0808">Transferase</keyword>
<keyword evidence="14" id="KW-1185">Reference proteome</keyword>
<dbReference type="Proteomes" id="UP000664209">
    <property type="component" value="Unassembled WGS sequence"/>
</dbReference>
<comment type="caution">
    <text evidence="13">The sequence shown here is derived from an EMBL/GenBank/DDBJ whole genome shotgun (WGS) entry which is preliminary data.</text>
</comment>
<feature type="region of interest" description="Disordered" evidence="9">
    <location>
        <begin position="413"/>
        <end position="450"/>
    </location>
</feature>
<evidence type="ECO:0000313" key="14">
    <source>
        <dbReference type="Proteomes" id="UP000664209"/>
    </source>
</evidence>
<dbReference type="GO" id="GO:0046983">
    <property type="term" value="F:protein dimerization activity"/>
    <property type="evidence" value="ECO:0007669"/>
    <property type="project" value="InterPro"/>
</dbReference>
<dbReference type="PANTHER" id="PTHR24421:SF10">
    <property type="entry name" value="NITRATE_NITRITE SENSOR PROTEIN NARQ"/>
    <property type="match status" value="1"/>
</dbReference>
<dbReference type="GO" id="GO:0016020">
    <property type="term" value="C:membrane"/>
    <property type="evidence" value="ECO:0007669"/>
    <property type="project" value="InterPro"/>
</dbReference>
<keyword evidence="10" id="KW-1133">Transmembrane helix</keyword>
<evidence type="ECO:0000259" key="12">
    <source>
        <dbReference type="Pfam" id="PF07730"/>
    </source>
</evidence>
<dbReference type="Gene3D" id="3.30.565.10">
    <property type="entry name" value="Histidine kinase-like ATPase, C-terminal domain"/>
    <property type="match status" value="1"/>
</dbReference>
<dbReference type="AlphaFoldDB" id="A0A939RU14"/>
<keyword evidence="8" id="KW-0902">Two-component regulatory system</keyword>
<evidence type="ECO:0000256" key="10">
    <source>
        <dbReference type="SAM" id="Phobius"/>
    </source>
</evidence>
<reference evidence="13" key="1">
    <citation type="submission" date="2021-03" db="EMBL/GenBank/DDBJ databases">
        <title>Actinotalea soli sp. nov., isolated from soil.</title>
        <authorList>
            <person name="Ping W."/>
            <person name="Zhang J."/>
        </authorList>
    </citation>
    <scope>NUCLEOTIDE SEQUENCE</scope>
    <source>
        <strain evidence="13">BY-33</strain>
    </source>
</reference>